<dbReference type="HOGENOM" id="CLU_795572_0_0_1"/>
<name>L1JVH1_GUITC</name>
<dbReference type="EnsemblProtists" id="EKX52586">
    <property type="protein sequence ID" value="EKX52586"/>
    <property type="gene ID" value="GUITHDRAFT_101751"/>
</dbReference>
<keyword evidence="3" id="KW-1185">Reference proteome</keyword>
<reference evidence="2" key="3">
    <citation type="submission" date="2015-06" db="UniProtKB">
        <authorList>
            <consortium name="EnsemblProtists"/>
        </authorList>
    </citation>
    <scope>IDENTIFICATION</scope>
</reference>
<reference evidence="1 3" key="1">
    <citation type="journal article" date="2012" name="Nature">
        <title>Algal genomes reveal evolutionary mosaicism and the fate of nucleomorphs.</title>
        <authorList>
            <consortium name="DOE Joint Genome Institute"/>
            <person name="Curtis B.A."/>
            <person name="Tanifuji G."/>
            <person name="Burki F."/>
            <person name="Gruber A."/>
            <person name="Irimia M."/>
            <person name="Maruyama S."/>
            <person name="Arias M.C."/>
            <person name="Ball S.G."/>
            <person name="Gile G.H."/>
            <person name="Hirakawa Y."/>
            <person name="Hopkins J.F."/>
            <person name="Kuo A."/>
            <person name="Rensing S.A."/>
            <person name="Schmutz J."/>
            <person name="Symeonidi A."/>
            <person name="Elias M."/>
            <person name="Eveleigh R.J."/>
            <person name="Herman E.K."/>
            <person name="Klute M.J."/>
            <person name="Nakayama T."/>
            <person name="Obornik M."/>
            <person name="Reyes-Prieto A."/>
            <person name="Armbrust E.V."/>
            <person name="Aves S.J."/>
            <person name="Beiko R.G."/>
            <person name="Coutinho P."/>
            <person name="Dacks J.B."/>
            <person name="Durnford D.G."/>
            <person name="Fast N.M."/>
            <person name="Green B.R."/>
            <person name="Grisdale C.J."/>
            <person name="Hempel F."/>
            <person name="Henrissat B."/>
            <person name="Hoppner M.P."/>
            <person name="Ishida K."/>
            <person name="Kim E."/>
            <person name="Koreny L."/>
            <person name="Kroth P.G."/>
            <person name="Liu Y."/>
            <person name="Malik S.B."/>
            <person name="Maier U.G."/>
            <person name="McRose D."/>
            <person name="Mock T."/>
            <person name="Neilson J.A."/>
            <person name="Onodera N.T."/>
            <person name="Poole A.M."/>
            <person name="Pritham E.J."/>
            <person name="Richards T.A."/>
            <person name="Rocap G."/>
            <person name="Roy S.W."/>
            <person name="Sarai C."/>
            <person name="Schaack S."/>
            <person name="Shirato S."/>
            <person name="Slamovits C.H."/>
            <person name="Spencer D.F."/>
            <person name="Suzuki S."/>
            <person name="Worden A.Z."/>
            <person name="Zauner S."/>
            <person name="Barry K."/>
            <person name="Bell C."/>
            <person name="Bharti A.K."/>
            <person name="Crow J.A."/>
            <person name="Grimwood J."/>
            <person name="Kramer R."/>
            <person name="Lindquist E."/>
            <person name="Lucas S."/>
            <person name="Salamov A."/>
            <person name="McFadden G.I."/>
            <person name="Lane C.E."/>
            <person name="Keeling P.J."/>
            <person name="Gray M.W."/>
            <person name="Grigoriev I.V."/>
            <person name="Archibald J.M."/>
        </authorList>
    </citation>
    <scope>NUCLEOTIDE SEQUENCE</scope>
    <source>
        <strain evidence="1 3">CCMP2712</strain>
    </source>
</reference>
<sequence length="349" mass="38668">MARNVKPGSGCFDDVLSKDCNILVLGLGGGADAQGAYALARYLQTLEPTAAVTYGTVKGVKGEEKVQDAYPIPDLNQLLFTQERKHHPQYLHENVGTTDAPRPRWVGTVLYEQTIPHQKVFGSEVMSPIICRLNVSDPAQHEKLAHDLYRLSMQFANKPWDIVVGLDHGGDVLGGIEEGGSGRDIIMSRVLDNMVSNIQKAGRFLISLHGLCIDGENYCDEMTTKIERMIERDAYLGRYPISDLQGWLRPVCEGMQSTKTPIIMLDALDGKLEVKSHYNRSQPGGERPFQESELDVFGEPVGQLVQCTTRHHQKEDGSKLSGPIIPVKWATSGYLFDGHILTNVLRTVQ</sequence>
<dbReference type="GeneID" id="17309373"/>
<dbReference type="InterPro" id="IPR010581">
    <property type="entry name" value="DUF1152"/>
</dbReference>
<dbReference type="Pfam" id="PF06626">
    <property type="entry name" value="DUF1152"/>
    <property type="match status" value="1"/>
</dbReference>
<dbReference type="RefSeq" id="XP_005839566.1">
    <property type="nucleotide sequence ID" value="XM_005839509.1"/>
</dbReference>
<proteinExistence type="predicted"/>
<accession>L1JVH1</accession>
<gene>
    <name evidence="1" type="ORF">GUITHDRAFT_101751</name>
</gene>
<dbReference type="Proteomes" id="UP000011087">
    <property type="component" value="Unassembled WGS sequence"/>
</dbReference>
<dbReference type="PaxDb" id="55529-EKX52586"/>
<dbReference type="EMBL" id="JH992972">
    <property type="protein sequence ID" value="EKX52586.1"/>
    <property type="molecule type" value="Genomic_DNA"/>
</dbReference>
<organism evidence="1">
    <name type="scientific">Guillardia theta (strain CCMP2712)</name>
    <name type="common">Cryptophyte</name>
    <dbReference type="NCBI Taxonomy" id="905079"/>
    <lineage>
        <taxon>Eukaryota</taxon>
        <taxon>Cryptophyceae</taxon>
        <taxon>Pyrenomonadales</taxon>
        <taxon>Geminigeraceae</taxon>
        <taxon>Guillardia</taxon>
    </lineage>
</organism>
<dbReference type="KEGG" id="gtt:GUITHDRAFT_101751"/>
<reference evidence="3" key="2">
    <citation type="submission" date="2012-11" db="EMBL/GenBank/DDBJ databases">
        <authorList>
            <person name="Kuo A."/>
            <person name="Curtis B.A."/>
            <person name="Tanifuji G."/>
            <person name="Burki F."/>
            <person name="Gruber A."/>
            <person name="Irimia M."/>
            <person name="Maruyama S."/>
            <person name="Arias M.C."/>
            <person name="Ball S.G."/>
            <person name="Gile G.H."/>
            <person name="Hirakawa Y."/>
            <person name="Hopkins J.F."/>
            <person name="Rensing S.A."/>
            <person name="Schmutz J."/>
            <person name="Symeonidi A."/>
            <person name="Elias M."/>
            <person name="Eveleigh R.J."/>
            <person name="Herman E.K."/>
            <person name="Klute M.J."/>
            <person name="Nakayama T."/>
            <person name="Obornik M."/>
            <person name="Reyes-Prieto A."/>
            <person name="Armbrust E.V."/>
            <person name="Aves S.J."/>
            <person name="Beiko R.G."/>
            <person name="Coutinho P."/>
            <person name="Dacks J.B."/>
            <person name="Durnford D.G."/>
            <person name="Fast N.M."/>
            <person name="Green B.R."/>
            <person name="Grisdale C."/>
            <person name="Hempe F."/>
            <person name="Henrissat B."/>
            <person name="Hoppner M.P."/>
            <person name="Ishida K.-I."/>
            <person name="Kim E."/>
            <person name="Koreny L."/>
            <person name="Kroth P.G."/>
            <person name="Liu Y."/>
            <person name="Malik S.-B."/>
            <person name="Maier U.G."/>
            <person name="McRose D."/>
            <person name="Mock T."/>
            <person name="Neilson J.A."/>
            <person name="Onodera N.T."/>
            <person name="Poole A.M."/>
            <person name="Pritham E.J."/>
            <person name="Richards T.A."/>
            <person name="Rocap G."/>
            <person name="Roy S.W."/>
            <person name="Sarai C."/>
            <person name="Schaack S."/>
            <person name="Shirato S."/>
            <person name="Slamovits C.H."/>
            <person name="Spencer D.F."/>
            <person name="Suzuki S."/>
            <person name="Worden A.Z."/>
            <person name="Zauner S."/>
            <person name="Barry K."/>
            <person name="Bell C."/>
            <person name="Bharti A.K."/>
            <person name="Crow J.A."/>
            <person name="Grimwood J."/>
            <person name="Kramer R."/>
            <person name="Lindquist E."/>
            <person name="Lucas S."/>
            <person name="Salamov A."/>
            <person name="McFadden G.I."/>
            <person name="Lane C.E."/>
            <person name="Keeling P.J."/>
            <person name="Gray M.W."/>
            <person name="Grigoriev I.V."/>
            <person name="Archibald J.M."/>
        </authorList>
    </citation>
    <scope>NUCLEOTIDE SEQUENCE</scope>
    <source>
        <strain evidence="3">CCMP2712</strain>
    </source>
</reference>
<evidence type="ECO:0008006" key="4">
    <source>
        <dbReference type="Google" id="ProtNLM"/>
    </source>
</evidence>
<evidence type="ECO:0000313" key="2">
    <source>
        <dbReference type="EnsemblProtists" id="EKX52586"/>
    </source>
</evidence>
<dbReference type="AlphaFoldDB" id="L1JVH1"/>
<evidence type="ECO:0000313" key="3">
    <source>
        <dbReference type="Proteomes" id="UP000011087"/>
    </source>
</evidence>
<protein>
    <recommendedName>
        <fullName evidence="4">DUF1152 domain-containing protein</fullName>
    </recommendedName>
</protein>
<evidence type="ECO:0000313" key="1">
    <source>
        <dbReference type="EMBL" id="EKX52586.1"/>
    </source>
</evidence>